<dbReference type="OrthoDB" id="10257415at2759"/>
<proteinExistence type="predicted"/>
<sequence length="727" mass="84393">MANLQLLFDRIEYELDRSSPELKGDIIKRILKEAQDVYGSEDFKLLFECSAKEILYEIAGDFSLLQEEKFEKFYSILDISIIGQQNDILDDMLPFVLIEDLMDTQTVAECIKLFDFLNSRISALIENGINGTKGKGLILLRLCNELLRRLSKTKDSLFSGNVSMFLSHVFPLRERSGLNLRGDFHVENITHWDDLNNIIRDNQKLLGEVKKDDRLGEKDKKRDTSDNERKEKNSLDTFYMEFKLNTTIVLDKIKSLEDEQRKTNEIKFENRKGDRKKKSEFLKYQQAYDYLEVHFFPKFLTSYKLFKLQLADSKFRKHILIQFLIIFDYLLTLKDSEKSKQERITTNRLLQTAYLLPQEDEIWITETLSKVYSILELTFPDGQRFSQNIRSILLFEKNWVNWKLQGCNAFEELPIPETYINDIKEKYEKESETLKAYKYPLGNLALSRLWEKGGTHTMEDMARQERYILPDIKALLEPAQLDLESENIPVNEMNSIISERNTIKSWKALRILSHSKLFLFNKLSDRTIEAILEIDQFFKNESDKNINISDNSSRNRKEKSLFQLKFMAKSLKRQSQRASRDEQAEKLNVKKAIQAGNYDIAKIYASSAIKKRAEALNLLNLSSKIDSITGNLTNVVRGMDKAINSMNLEQIAIVMDKFESQFEDLDAIATSTATSAPQDEVDLLLQKVADEAGLELSQDLLNATPSNKISEQEMNDTLYERLSKICG</sequence>
<gene>
    <name evidence="1" type="ORF">MERGE_000383</name>
</gene>
<dbReference type="InterPro" id="IPR021861">
    <property type="entry name" value="THO_THOC1"/>
</dbReference>
<dbReference type="GO" id="GO:0006406">
    <property type="term" value="P:mRNA export from nucleus"/>
    <property type="evidence" value="ECO:0007669"/>
    <property type="project" value="TreeGrafter"/>
</dbReference>
<dbReference type="EMBL" id="CP054532">
    <property type="protein sequence ID" value="QSL64228.1"/>
    <property type="molecule type" value="Genomic_DNA"/>
</dbReference>
<reference evidence="1" key="1">
    <citation type="submission" date="2020-06" db="EMBL/GenBank/DDBJ databases">
        <title>Genomes of multiple members of Pneumocystis genus reveal paths to human pathogen Pneumocystis jirovecii.</title>
        <authorList>
            <person name="Cisse O.H."/>
            <person name="Ma L."/>
            <person name="Dekker J."/>
            <person name="Khil P."/>
            <person name="Jo J."/>
            <person name="Brenchley J."/>
            <person name="Blair R."/>
            <person name="Pahar B."/>
            <person name="Chabe M."/>
            <person name="Van Rompay K.A."/>
            <person name="Keesler R."/>
            <person name="Sukura A."/>
            <person name="Hirsch V."/>
            <person name="Kutty G."/>
            <person name="Liu Y."/>
            <person name="Peng L."/>
            <person name="Chen J."/>
            <person name="Song J."/>
            <person name="Weissenbacher-Lang C."/>
            <person name="Xu J."/>
            <person name="Upham N.S."/>
            <person name="Stajich J.E."/>
            <person name="Cuomo C.A."/>
            <person name="Cushion M.T."/>
            <person name="Kovacs J.A."/>
        </authorList>
    </citation>
    <scope>NUCLEOTIDE SEQUENCE</scope>
    <source>
        <strain evidence="1">2A</strain>
    </source>
</reference>
<dbReference type="AlphaFoldDB" id="A0A899FYL8"/>
<protein>
    <submittedName>
        <fullName evidence="1">Uncharacterized protein</fullName>
    </submittedName>
</protein>
<dbReference type="GO" id="GO:0000445">
    <property type="term" value="C:THO complex part of transcription export complex"/>
    <property type="evidence" value="ECO:0007669"/>
    <property type="project" value="TreeGrafter"/>
</dbReference>
<name>A0A899FYL8_9ASCO</name>
<dbReference type="Pfam" id="PF11957">
    <property type="entry name" value="efThoc1"/>
    <property type="match status" value="1"/>
</dbReference>
<evidence type="ECO:0000313" key="2">
    <source>
        <dbReference type="Proteomes" id="UP000663699"/>
    </source>
</evidence>
<dbReference type="Proteomes" id="UP000663699">
    <property type="component" value="Chromosome 1"/>
</dbReference>
<dbReference type="PANTHER" id="PTHR13265">
    <property type="entry name" value="THO COMPLEX SUBUNIT 1"/>
    <property type="match status" value="1"/>
</dbReference>
<accession>A0A899FYL8</accession>
<keyword evidence="2" id="KW-1185">Reference proteome</keyword>
<evidence type="ECO:0000313" key="1">
    <source>
        <dbReference type="EMBL" id="QSL64228.1"/>
    </source>
</evidence>
<organism evidence="1 2">
    <name type="scientific">Pneumocystis wakefieldiae</name>
    <dbReference type="NCBI Taxonomy" id="38082"/>
    <lineage>
        <taxon>Eukaryota</taxon>
        <taxon>Fungi</taxon>
        <taxon>Dikarya</taxon>
        <taxon>Ascomycota</taxon>
        <taxon>Taphrinomycotina</taxon>
        <taxon>Pneumocystomycetes</taxon>
        <taxon>Pneumocystaceae</taxon>
        <taxon>Pneumocystis</taxon>
    </lineage>
</organism>
<dbReference type="PANTHER" id="PTHR13265:SF0">
    <property type="entry name" value="HPR1"/>
    <property type="match status" value="1"/>
</dbReference>
<dbReference type="Gene3D" id="6.10.140.1230">
    <property type="match status" value="1"/>
</dbReference>